<feature type="domain" description="SCP" evidence="2">
    <location>
        <begin position="60"/>
        <end position="207"/>
    </location>
</feature>
<organism evidence="3 4">
    <name type="scientific">Penicillium angulare</name>
    <dbReference type="NCBI Taxonomy" id="116970"/>
    <lineage>
        <taxon>Eukaryota</taxon>
        <taxon>Fungi</taxon>
        <taxon>Dikarya</taxon>
        <taxon>Ascomycota</taxon>
        <taxon>Pezizomycotina</taxon>
        <taxon>Eurotiomycetes</taxon>
        <taxon>Eurotiomycetidae</taxon>
        <taxon>Eurotiales</taxon>
        <taxon>Aspergillaceae</taxon>
        <taxon>Penicillium</taxon>
    </lineage>
</organism>
<dbReference type="SMART" id="SM00198">
    <property type="entry name" value="SCP"/>
    <property type="match status" value="1"/>
</dbReference>
<dbReference type="PANTHER" id="PTHR10334">
    <property type="entry name" value="CYSTEINE-RICH SECRETORY PROTEIN-RELATED"/>
    <property type="match status" value="1"/>
</dbReference>
<dbReference type="Pfam" id="PF00188">
    <property type="entry name" value="CAP"/>
    <property type="match status" value="1"/>
</dbReference>
<sequence>MKSHYTPTLLLHFLIGCLPIHVHAGDIVYVTVEATVQAAVTTVIEAPTVPTPASYTSVPIFEDTVLQVSNGYRDAHEATGLVWNETLTKYARDWAETCIWKHSDGPYGENIAFGYPNASAAVEAWGNEGELYNFNKPTGFTEETGHFTQLVWKSTLEVGCAAVNCGYTEDFMKAKRDVIGPRTADGSSRAQGWYVVCEYTPVGNVVGDHDAYFKKNVLPSNPSHTSSSTATVSATTSTTAGTSATSASAATTAARPSVGVANLQGRLEPGIQIMLLALGVVWITMGP</sequence>
<proteinExistence type="predicted"/>
<dbReference type="InterPro" id="IPR001283">
    <property type="entry name" value="CRISP-related"/>
</dbReference>
<protein>
    <recommendedName>
        <fullName evidence="2">SCP domain-containing protein</fullName>
    </recommendedName>
</protein>
<dbReference type="GO" id="GO:0005576">
    <property type="term" value="C:extracellular region"/>
    <property type="evidence" value="ECO:0007669"/>
    <property type="project" value="InterPro"/>
</dbReference>
<reference evidence="3" key="2">
    <citation type="journal article" date="2023" name="IMA Fungus">
        <title>Comparative genomic study of the Penicillium genus elucidates a diverse pangenome and 15 lateral gene transfer events.</title>
        <authorList>
            <person name="Petersen C."/>
            <person name="Sorensen T."/>
            <person name="Nielsen M.R."/>
            <person name="Sondergaard T.E."/>
            <person name="Sorensen J.L."/>
            <person name="Fitzpatrick D.A."/>
            <person name="Frisvad J.C."/>
            <person name="Nielsen K.L."/>
        </authorList>
    </citation>
    <scope>NUCLEOTIDE SEQUENCE</scope>
    <source>
        <strain evidence="3">IBT 30069</strain>
    </source>
</reference>
<name>A0A9W9FXJ6_9EURO</name>
<dbReference type="AlphaFoldDB" id="A0A9W9FXJ6"/>
<keyword evidence="1" id="KW-0732">Signal</keyword>
<dbReference type="OrthoDB" id="337038at2759"/>
<dbReference type="PRINTS" id="PR00837">
    <property type="entry name" value="V5TPXLIKE"/>
</dbReference>
<evidence type="ECO:0000313" key="4">
    <source>
        <dbReference type="Proteomes" id="UP001149165"/>
    </source>
</evidence>
<dbReference type="InterPro" id="IPR014044">
    <property type="entry name" value="CAP_dom"/>
</dbReference>
<dbReference type="Gene3D" id="3.40.33.10">
    <property type="entry name" value="CAP"/>
    <property type="match status" value="1"/>
</dbReference>
<evidence type="ECO:0000313" key="3">
    <source>
        <dbReference type="EMBL" id="KAJ5108324.1"/>
    </source>
</evidence>
<dbReference type="PROSITE" id="PS51257">
    <property type="entry name" value="PROKAR_LIPOPROTEIN"/>
    <property type="match status" value="1"/>
</dbReference>
<feature type="signal peptide" evidence="1">
    <location>
        <begin position="1"/>
        <end position="24"/>
    </location>
</feature>
<feature type="chain" id="PRO_5040837678" description="SCP domain-containing protein" evidence="1">
    <location>
        <begin position="25"/>
        <end position="287"/>
    </location>
</feature>
<evidence type="ECO:0000256" key="1">
    <source>
        <dbReference type="SAM" id="SignalP"/>
    </source>
</evidence>
<dbReference type="PROSITE" id="PS01009">
    <property type="entry name" value="CRISP_1"/>
    <property type="match status" value="1"/>
</dbReference>
<dbReference type="EMBL" id="JAPQKH010000003">
    <property type="protein sequence ID" value="KAJ5108324.1"/>
    <property type="molecule type" value="Genomic_DNA"/>
</dbReference>
<accession>A0A9W9FXJ6</accession>
<reference evidence="3" key="1">
    <citation type="submission" date="2022-11" db="EMBL/GenBank/DDBJ databases">
        <authorList>
            <person name="Petersen C."/>
        </authorList>
    </citation>
    <scope>NUCLEOTIDE SEQUENCE</scope>
    <source>
        <strain evidence="3">IBT 30069</strain>
    </source>
</reference>
<dbReference type="Proteomes" id="UP001149165">
    <property type="component" value="Unassembled WGS sequence"/>
</dbReference>
<gene>
    <name evidence="3" type="ORF">N7456_004999</name>
</gene>
<dbReference type="FunFam" id="3.40.33.10:FF:000031">
    <property type="entry name" value="Extracellular SCP domain-containing protein Pry1"/>
    <property type="match status" value="1"/>
</dbReference>
<comment type="caution">
    <text evidence="3">The sequence shown here is derived from an EMBL/GenBank/DDBJ whole genome shotgun (WGS) entry which is preliminary data.</text>
</comment>
<dbReference type="SUPFAM" id="SSF55797">
    <property type="entry name" value="PR-1-like"/>
    <property type="match status" value="1"/>
</dbReference>
<keyword evidence="4" id="KW-1185">Reference proteome</keyword>
<evidence type="ECO:0000259" key="2">
    <source>
        <dbReference type="SMART" id="SM00198"/>
    </source>
</evidence>
<dbReference type="InterPro" id="IPR018244">
    <property type="entry name" value="Allrgn_V5/Tpx1_CS"/>
</dbReference>
<dbReference type="InterPro" id="IPR035940">
    <property type="entry name" value="CAP_sf"/>
</dbReference>